<keyword evidence="1 3" id="KW-0560">Oxidoreductase</keyword>
<evidence type="ECO:0000256" key="1">
    <source>
        <dbReference type="ARBA" id="ARBA00023002"/>
    </source>
</evidence>
<sequence>MTAPSIGYLLPTRERVMTGEHETGPLLALAERAEALGFASVWVGDSVTARPRHDPMTLMAAVAARTRHLSIGTAVLLPALRNPVLLAHQWATLDRISEGRVILGAGIGSDVPNIRDEFEACGVSWEKRLGRMMEALRLCRALWSGEPVTWDGRWRLKPGTVLGPTPHRPGGPPIWVAGSAPATIERVGRHFDGWFPNGPDPTQYAETWRAMREAACAAGRSPSVITGAAYLTLAIDDDAHRAEDRMSRFLERYYSTRPDIMRKRQACFAGSRDAARDWLAAYAAAGVEHFCLRFAGDHERHMDEIAGLRDEIGH</sequence>
<evidence type="ECO:0000313" key="3">
    <source>
        <dbReference type="EMBL" id="MDO9713615.1"/>
    </source>
</evidence>
<protein>
    <submittedName>
        <fullName evidence="3">LLM class flavin-dependent oxidoreductase</fullName>
        <ecNumber evidence="3">1.-.-.-</ecNumber>
    </submittedName>
</protein>
<dbReference type="InterPro" id="IPR019921">
    <property type="entry name" value="Lucif-like_OxRdtase_Rv2161c"/>
</dbReference>
<dbReference type="PANTHER" id="PTHR43244:SF1">
    <property type="entry name" value="5,10-METHYLENETETRAHYDROMETHANOPTERIN REDUCTASE"/>
    <property type="match status" value="1"/>
</dbReference>
<keyword evidence="4" id="KW-1185">Reference proteome</keyword>
<dbReference type="EMBL" id="JAUTWS010000105">
    <property type="protein sequence ID" value="MDO9713615.1"/>
    <property type="molecule type" value="Genomic_DNA"/>
</dbReference>
<dbReference type="Pfam" id="PF00296">
    <property type="entry name" value="Bac_luciferase"/>
    <property type="match status" value="1"/>
</dbReference>
<accession>A0ABT9EC54</accession>
<dbReference type="EC" id="1.-.-.-" evidence="3"/>
<name>A0ABT9EC54_9PROT</name>
<dbReference type="Proteomes" id="UP001243009">
    <property type="component" value="Unassembled WGS sequence"/>
</dbReference>
<feature type="domain" description="Luciferase-like" evidence="2">
    <location>
        <begin position="6"/>
        <end position="310"/>
    </location>
</feature>
<evidence type="ECO:0000259" key="2">
    <source>
        <dbReference type="Pfam" id="PF00296"/>
    </source>
</evidence>
<reference evidence="3 4" key="1">
    <citation type="submission" date="2023-08" db="EMBL/GenBank/DDBJ databases">
        <title>The draft genome sequence of Paracraurococcus sp. LOR1-02.</title>
        <authorList>
            <person name="Kingkaew E."/>
            <person name="Tanasupawat S."/>
        </authorList>
    </citation>
    <scope>NUCLEOTIDE SEQUENCE [LARGE SCALE GENOMIC DNA]</scope>
    <source>
        <strain evidence="3 4">LOR1-02</strain>
    </source>
</reference>
<dbReference type="InterPro" id="IPR036661">
    <property type="entry name" value="Luciferase-like_sf"/>
</dbReference>
<dbReference type="NCBIfam" id="TIGR03619">
    <property type="entry name" value="F420_Rv2161c"/>
    <property type="match status" value="1"/>
</dbReference>
<proteinExistence type="predicted"/>
<dbReference type="Gene3D" id="3.20.20.30">
    <property type="entry name" value="Luciferase-like domain"/>
    <property type="match status" value="1"/>
</dbReference>
<dbReference type="InterPro" id="IPR050564">
    <property type="entry name" value="F420-G6PD/mer"/>
</dbReference>
<dbReference type="PANTHER" id="PTHR43244">
    <property type="match status" value="1"/>
</dbReference>
<dbReference type="RefSeq" id="WP_305108471.1">
    <property type="nucleotide sequence ID" value="NZ_JAUTWS010000105.1"/>
</dbReference>
<dbReference type="SUPFAM" id="SSF51679">
    <property type="entry name" value="Bacterial luciferase-like"/>
    <property type="match status" value="1"/>
</dbReference>
<comment type="caution">
    <text evidence="3">The sequence shown here is derived from an EMBL/GenBank/DDBJ whole genome shotgun (WGS) entry which is preliminary data.</text>
</comment>
<gene>
    <name evidence="3" type="ORF">Q7A36_35190</name>
</gene>
<dbReference type="GO" id="GO:0016491">
    <property type="term" value="F:oxidoreductase activity"/>
    <property type="evidence" value="ECO:0007669"/>
    <property type="project" value="UniProtKB-KW"/>
</dbReference>
<evidence type="ECO:0000313" key="4">
    <source>
        <dbReference type="Proteomes" id="UP001243009"/>
    </source>
</evidence>
<organism evidence="3 4">
    <name type="scientific">Paracraurococcus lichenis</name>
    <dbReference type="NCBI Taxonomy" id="3064888"/>
    <lineage>
        <taxon>Bacteria</taxon>
        <taxon>Pseudomonadati</taxon>
        <taxon>Pseudomonadota</taxon>
        <taxon>Alphaproteobacteria</taxon>
        <taxon>Acetobacterales</taxon>
        <taxon>Roseomonadaceae</taxon>
        <taxon>Paracraurococcus</taxon>
    </lineage>
</organism>
<dbReference type="InterPro" id="IPR011251">
    <property type="entry name" value="Luciferase-like_dom"/>
</dbReference>